<dbReference type="Proteomes" id="UP000245678">
    <property type="component" value="Unassembled WGS sequence"/>
</dbReference>
<proteinExistence type="predicted"/>
<evidence type="ECO:0000259" key="1">
    <source>
        <dbReference type="Pfam" id="PF16400"/>
    </source>
</evidence>
<dbReference type="InterPro" id="IPR013431">
    <property type="entry name" value="Delta_60_rpt"/>
</dbReference>
<dbReference type="AlphaFoldDB" id="A0A316HK78"/>
<dbReference type="InterPro" id="IPR013783">
    <property type="entry name" value="Ig-like_fold"/>
</dbReference>
<reference evidence="2 3" key="1">
    <citation type="submission" date="2018-05" db="EMBL/GenBank/DDBJ databases">
        <title>Genomic Encyclopedia of Archaeal and Bacterial Type Strains, Phase II (KMG-II): from individual species to whole genera.</title>
        <authorList>
            <person name="Goeker M."/>
        </authorList>
    </citation>
    <scope>NUCLEOTIDE SEQUENCE [LARGE SCALE GENOMIC DNA]</scope>
    <source>
        <strain evidence="2 3">DSM 19975</strain>
    </source>
</reference>
<evidence type="ECO:0000313" key="2">
    <source>
        <dbReference type="EMBL" id="PWK80440.1"/>
    </source>
</evidence>
<organism evidence="2 3">
    <name type="scientific">Mucilaginibacter oryzae</name>
    <dbReference type="NCBI Taxonomy" id="468058"/>
    <lineage>
        <taxon>Bacteria</taxon>
        <taxon>Pseudomonadati</taxon>
        <taxon>Bacteroidota</taxon>
        <taxon>Sphingobacteriia</taxon>
        <taxon>Sphingobacteriales</taxon>
        <taxon>Sphingobacteriaceae</taxon>
        <taxon>Mucilaginibacter</taxon>
    </lineage>
</organism>
<dbReference type="Pfam" id="PF17164">
    <property type="entry name" value="DUF5122"/>
    <property type="match status" value="5"/>
</dbReference>
<dbReference type="Pfam" id="PF16400">
    <property type="entry name" value="DUF5008"/>
    <property type="match status" value="1"/>
</dbReference>
<protein>
    <submittedName>
        <fullName evidence="2">Beta-propeller uncharacterized protein DUF5122</fullName>
    </submittedName>
</protein>
<name>A0A316HK78_9SPHI</name>
<keyword evidence="3" id="KW-1185">Reference proteome</keyword>
<gene>
    <name evidence="2" type="ORF">LX99_00907</name>
</gene>
<evidence type="ECO:0000313" key="3">
    <source>
        <dbReference type="Proteomes" id="UP000245678"/>
    </source>
</evidence>
<dbReference type="InterPro" id="IPR032175">
    <property type="entry name" value="DUF5008"/>
</dbReference>
<dbReference type="Gene3D" id="2.60.40.10">
    <property type="entry name" value="Immunoglobulins"/>
    <property type="match status" value="1"/>
</dbReference>
<dbReference type="PROSITE" id="PS51257">
    <property type="entry name" value="PROKAR_LIPOPROTEIN"/>
    <property type="match status" value="1"/>
</dbReference>
<sequence length="536" mass="58629">MRRLSYIIMLILLALGMGACKKDKTVYSDPYGDGKPPLGVNLNRDAVPVPSVGAVGTEVTFKATGLMAYKDKIKFMFNGEPGQVTEVTASTIKVKVPPFGSTGITSIAIDDQLVLGPLFKVTGLINIDPSFRATAGANGGVHQVYPLADGRNLVLGWFTNYDNKGIITPLNRIVRTSADGEFDRTFRTGKAANGELSRVIELGGKYVIAGGFSGYNQRTENISNITTLNVDGSIDTMGVKTYRRPSQTDTTKYFPKFNGGANEYISKIYKHQNKILATGSFRYYVKRVYTEHNRDFTRDTVILDSTEIRQVARFNPDGSLDKTYRFNVATNKGLPSANGPIDSYMHTDADQLEKLVLFGSFTTFDQKTAGRLVRLTAAGTIDDSFKTGTGTDNSISSLTYNPVTKKYLITGIFRNYDGKPAISMALVNLDGTLDQTFAAKTFEGGYPGFARQLNDGLIVVSGSFKKYNNVTRNGFMVLNAKGELAPGYNSTGPFSGSLYDIIETKSTDGKRALLLIGYFDRFDNTQVSNIIRVTIE</sequence>
<dbReference type="Gene3D" id="2.80.10.50">
    <property type="match status" value="2"/>
</dbReference>
<feature type="domain" description="DUF5008" evidence="1">
    <location>
        <begin position="24"/>
        <end position="117"/>
    </location>
</feature>
<comment type="caution">
    <text evidence="2">The sequence shown here is derived from an EMBL/GenBank/DDBJ whole genome shotgun (WGS) entry which is preliminary data.</text>
</comment>
<dbReference type="EMBL" id="QGHA01000001">
    <property type="protein sequence ID" value="PWK80440.1"/>
    <property type="molecule type" value="Genomic_DNA"/>
</dbReference>
<accession>A0A316HK78</accession>